<organism evidence="3 4">
    <name type="scientific">Paraburkholderia caballeronis</name>
    <dbReference type="NCBI Taxonomy" id="416943"/>
    <lineage>
        <taxon>Bacteria</taxon>
        <taxon>Pseudomonadati</taxon>
        <taxon>Pseudomonadota</taxon>
        <taxon>Betaproteobacteria</taxon>
        <taxon>Burkholderiales</taxon>
        <taxon>Burkholderiaceae</taxon>
        <taxon>Paraburkholderia</taxon>
    </lineage>
</organism>
<dbReference type="AlphaFoldDB" id="A0A1H7MV97"/>
<dbReference type="GO" id="GO:0030077">
    <property type="term" value="C:plasma membrane light-harvesting complex"/>
    <property type="evidence" value="ECO:0007669"/>
    <property type="project" value="InterPro"/>
</dbReference>
<dbReference type="Proteomes" id="UP000199120">
    <property type="component" value="Unassembled WGS sequence"/>
</dbReference>
<protein>
    <recommendedName>
        <fullName evidence="2">PRC-barrel domain-containing protein</fullName>
    </recommendedName>
</protein>
<name>A0A1H7MV97_9BURK</name>
<gene>
    <name evidence="3" type="ORF">SAMN05192542_105196</name>
</gene>
<accession>A0A1H7MV97</accession>
<dbReference type="EMBL" id="FOAJ01000005">
    <property type="protein sequence ID" value="SEL15144.1"/>
    <property type="molecule type" value="Genomic_DNA"/>
</dbReference>
<dbReference type="InterPro" id="IPR011033">
    <property type="entry name" value="PRC_barrel-like_sf"/>
</dbReference>
<feature type="compositionally biased region" description="Basic and acidic residues" evidence="1">
    <location>
        <begin position="146"/>
        <end position="156"/>
    </location>
</feature>
<feature type="region of interest" description="Disordered" evidence="1">
    <location>
        <begin position="134"/>
        <end position="156"/>
    </location>
</feature>
<dbReference type="GO" id="GO:0019684">
    <property type="term" value="P:photosynthesis, light reaction"/>
    <property type="evidence" value="ECO:0007669"/>
    <property type="project" value="InterPro"/>
</dbReference>
<dbReference type="Gene3D" id="3.90.50.10">
    <property type="entry name" value="Photosynthetic Reaction Center, subunit H, domain 2"/>
    <property type="match status" value="2"/>
</dbReference>
<dbReference type="STRING" id="416943.SAMN05445871_1422"/>
<keyword evidence="4" id="KW-1185">Reference proteome</keyword>
<reference evidence="4" key="1">
    <citation type="submission" date="2016-10" db="EMBL/GenBank/DDBJ databases">
        <authorList>
            <person name="Varghese N."/>
            <person name="Submissions S."/>
        </authorList>
    </citation>
    <scope>NUCLEOTIDE SEQUENCE [LARGE SCALE GENOMIC DNA]</scope>
    <source>
        <strain evidence="4">LMG 26416</strain>
    </source>
</reference>
<dbReference type="InterPro" id="IPR027275">
    <property type="entry name" value="PRC-brl_dom"/>
</dbReference>
<feature type="domain" description="PRC-barrel" evidence="2">
    <location>
        <begin position="15"/>
        <end position="83"/>
    </location>
</feature>
<evidence type="ECO:0000313" key="4">
    <source>
        <dbReference type="Proteomes" id="UP000199120"/>
    </source>
</evidence>
<dbReference type="SUPFAM" id="SSF50346">
    <property type="entry name" value="PRC-barrel domain"/>
    <property type="match status" value="2"/>
</dbReference>
<dbReference type="Pfam" id="PF05239">
    <property type="entry name" value="PRC"/>
    <property type="match status" value="1"/>
</dbReference>
<dbReference type="InterPro" id="IPR014747">
    <property type="entry name" value="Bac_photo_RC_H_C"/>
</dbReference>
<proteinExistence type="predicted"/>
<sequence>MSVFEWGETIMLRSIEDLHGCTVSALDGDIGTVDQAYFDDDAWGLRYLVVETGTWLSNRQVLVSPRSVRRSDAAANVIYVNLTQQQVRDSPNVDTHKPVSRQYEIDYLRHYNYPTYWGGPNLWGMGAWPAFDATDPTTDSAPEPPSRIDRPAAEPPADVHLRSTDEVKGYHIETVDGDIGHVCGFIYDDEAWAIRYLRVDTRNWWPGGKEVLVAIRWIVLVDWFTSTVSTTLTRDAIRHSPAYDGTTPVHRSYEVALHQYYGLDGYWSRREPASQADAPHNAER</sequence>
<evidence type="ECO:0000259" key="2">
    <source>
        <dbReference type="Pfam" id="PF05239"/>
    </source>
</evidence>
<evidence type="ECO:0000313" key="3">
    <source>
        <dbReference type="EMBL" id="SEL15144.1"/>
    </source>
</evidence>
<evidence type="ECO:0000256" key="1">
    <source>
        <dbReference type="SAM" id="MobiDB-lite"/>
    </source>
</evidence>